<dbReference type="AlphaFoldDB" id="A0A8H4KQM4"/>
<comment type="caution">
    <text evidence="2">The sequence shown here is derived from an EMBL/GenBank/DDBJ whole genome shotgun (WGS) entry which is preliminary data.</text>
</comment>
<protein>
    <submittedName>
        <fullName evidence="2">Uncharacterized protein</fullName>
    </submittedName>
</protein>
<feature type="region of interest" description="Disordered" evidence="1">
    <location>
        <begin position="1"/>
        <end position="20"/>
    </location>
</feature>
<proteinExistence type="predicted"/>
<gene>
    <name evidence="2" type="ORF">F53441_3459</name>
</gene>
<evidence type="ECO:0000313" key="3">
    <source>
        <dbReference type="Proteomes" id="UP000605986"/>
    </source>
</evidence>
<dbReference type="EMBL" id="JAADJG010000139">
    <property type="protein sequence ID" value="KAF4453934.1"/>
    <property type="molecule type" value="Genomic_DNA"/>
</dbReference>
<accession>A0A8H4KQM4</accession>
<evidence type="ECO:0000313" key="2">
    <source>
        <dbReference type="EMBL" id="KAF4453934.1"/>
    </source>
</evidence>
<evidence type="ECO:0000256" key="1">
    <source>
        <dbReference type="SAM" id="MobiDB-lite"/>
    </source>
</evidence>
<sequence>MLNSTTSMTQNSDTVSTIFSGDNKENATEAFSVDPKTASTKTLVPHHFPGGATFSVQGYRTLRRLQLIRRGLILRQFERGRGNPSAVWCNQDTCEEEYIIFTNPFSYPVNQSRSREGVRVMVYFQDFADAMVTRLFAIQDNEAKKHKSRGLLSFIDSPPVRAAFLWFIRHYQRRSFKLSDKELREAFVMAQADFLDIMFGIKTKTRADKAHSYLIPEPEVIKKWTPCQFILSFLIRCEIWRQQETAHPGDWRQQKTYRQKIPRSKSWRVGSSGAVAQFLAAILLNYTLMWQEACFAIQKTHKSHAWDQVWETWLREYPPQDLDEDINVGFFQQWDQVEKTEEEVFKEGGYLGGFGQCDDIYKPGKWYLGKLEDCLMR</sequence>
<keyword evidence="3" id="KW-1185">Reference proteome</keyword>
<name>A0A8H4KQM4_9HYPO</name>
<dbReference type="Proteomes" id="UP000605986">
    <property type="component" value="Unassembled WGS sequence"/>
</dbReference>
<dbReference type="OrthoDB" id="5141931at2759"/>
<reference evidence="2" key="1">
    <citation type="submission" date="2020-01" db="EMBL/GenBank/DDBJ databases">
        <title>Identification and distribution of gene clusters putatively required for synthesis of sphingolipid metabolism inhibitors in phylogenetically diverse species of the filamentous fungus Fusarium.</title>
        <authorList>
            <person name="Kim H.-S."/>
            <person name="Busman M."/>
            <person name="Brown D.W."/>
            <person name="Divon H."/>
            <person name="Uhlig S."/>
            <person name="Proctor R.H."/>
        </authorList>
    </citation>
    <scope>NUCLEOTIDE SEQUENCE</scope>
    <source>
        <strain evidence="2">NRRL 53441</strain>
    </source>
</reference>
<organism evidence="2 3">
    <name type="scientific">Fusarium austroafricanum</name>
    <dbReference type="NCBI Taxonomy" id="2364996"/>
    <lineage>
        <taxon>Eukaryota</taxon>
        <taxon>Fungi</taxon>
        <taxon>Dikarya</taxon>
        <taxon>Ascomycota</taxon>
        <taxon>Pezizomycotina</taxon>
        <taxon>Sordariomycetes</taxon>
        <taxon>Hypocreomycetidae</taxon>
        <taxon>Hypocreales</taxon>
        <taxon>Nectriaceae</taxon>
        <taxon>Fusarium</taxon>
        <taxon>Fusarium concolor species complex</taxon>
    </lineage>
</organism>